<evidence type="ECO:0000256" key="3">
    <source>
        <dbReference type="ARBA" id="ARBA00023004"/>
    </source>
</evidence>
<feature type="binding site" evidence="4">
    <location>
        <position position="76"/>
    </location>
    <ligand>
        <name>Fe cation</name>
        <dbReference type="ChEBI" id="CHEBI:24875"/>
        <label>2</label>
    </ligand>
</feature>
<dbReference type="InterPro" id="IPR002063">
    <property type="entry name" value="Haemerythrin"/>
</dbReference>
<feature type="binding site" evidence="4">
    <location>
        <position position="61"/>
    </location>
    <ligand>
        <name>Fe cation</name>
        <dbReference type="ChEBI" id="CHEBI:24875"/>
        <label>1</label>
    </ligand>
</feature>
<evidence type="ECO:0000256" key="1">
    <source>
        <dbReference type="ARBA" id="ARBA00010587"/>
    </source>
</evidence>
<accession>A0A1S6QCP2</accession>
<dbReference type="InterPro" id="IPR035938">
    <property type="entry name" value="Hemerythrin-like_sf"/>
</dbReference>
<keyword evidence="2 4" id="KW-0479">Metal-binding</keyword>
<dbReference type="Pfam" id="PF01814">
    <property type="entry name" value="Hemerythrin"/>
    <property type="match status" value="1"/>
</dbReference>
<dbReference type="InterPro" id="IPR016131">
    <property type="entry name" value="Haemerythrin_Fe_BS"/>
</dbReference>
<dbReference type="PRINTS" id="PR00186">
    <property type="entry name" value="HEMERYTHRIN"/>
</dbReference>
<organism evidence="6">
    <name type="scientific">Naineris laevigata</name>
    <dbReference type="NCBI Taxonomy" id="645996"/>
    <lineage>
        <taxon>Eukaryota</taxon>
        <taxon>Metazoa</taxon>
        <taxon>Spiralia</taxon>
        <taxon>Lophotrochozoa</taxon>
        <taxon>Annelida</taxon>
        <taxon>Polychaeta</taxon>
        <taxon>Sedentaria</taxon>
        <taxon>Scolecida</taxon>
        <taxon>Orbiniidae</taxon>
        <taxon>Naineris</taxon>
    </lineage>
</organism>
<evidence type="ECO:0000259" key="5">
    <source>
        <dbReference type="Pfam" id="PF01814"/>
    </source>
</evidence>
<dbReference type="InterPro" id="IPR012312">
    <property type="entry name" value="Hemerythrin-like"/>
</dbReference>
<evidence type="ECO:0000256" key="4">
    <source>
        <dbReference type="PIRSR" id="PIRSR002033-1"/>
    </source>
</evidence>
<dbReference type="PANTHER" id="PTHR37164:SF1">
    <property type="entry name" value="BACTERIOHEMERYTHRIN"/>
    <property type="match status" value="1"/>
</dbReference>
<feature type="binding site" evidence="4">
    <location>
        <position position="109"/>
    </location>
    <ligand>
        <name>Fe cation</name>
        <dbReference type="ChEBI" id="CHEBI:24875"/>
        <label>2</label>
    </ligand>
</feature>
<feature type="binding site" evidence="4">
    <location>
        <position position="80"/>
    </location>
    <ligand>
        <name>Fe cation</name>
        <dbReference type="ChEBI" id="CHEBI:24875"/>
        <label>2</label>
    </ligand>
</feature>
<feature type="binding site" evidence="4">
    <location>
        <position position="27"/>
    </location>
    <ligand>
        <name>Fe cation</name>
        <dbReference type="ChEBI" id="CHEBI:24875"/>
        <label>1</label>
    </ligand>
</feature>
<dbReference type="SUPFAM" id="SSF47188">
    <property type="entry name" value="Hemerythrin-like"/>
    <property type="match status" value="1"/>
</dbReference>
<comment type="similarity">
    <text evidence="1">Belongs to the hemerythrin family.</text>
</comment>
<feature type="binding site" evidence="4">
    <location>
        <position position="114"/>
    </location>
    <ligand>
        <name>Fe cation</name>
        <dbReference type="ChEBI" id="CHEBI:24875"/>
        <label>1</label>
    </ligand>
</feature>
<feature type="binding site" evidence="4">
    <location>
        <position position="57"/>
    </location>
    <ligand>
        <name>Fe cation</name>
        <dbReference type="ChEBI" id="CHEBI:24875"/>
        <label>1</label>
    </ligand>
</feature>
<name>A0A1S6QCP2_9ANNE</name>
<reference evidence="6" key="1">
    <citation type="submission" date="2016-10" db="EMBL/GenBank/DDBJ databases">
        <title>Discovery and evolution of novel hemerythrin genes in annelid worms.</title>
        <authorList>
            <person name="Costa-Paiva E.M."/>
            <person name="Whelan N.V."/>
            <person name="Waits D.S."/>
            <person name="Santos S."/>
            <person name="Schrago C.G."/>
            <person name="Halanych K.M."/>
        </authorList>
    </citation>
    <scope>NUCLEOTIDE SEQUENCE</scope>
</reference>
<dbReference type="PANTHER" id="PTHR37164">
    <property type="entry name" value="BACTERIOHEMERYTHRIN"/>
    <property type="match status" value="1"/>
</dbReference>
<protein>
    <submittedName>
        <fullName evidence="6">Hemerythrin</fullName>
    </submittedName>
</protein>
<dbReference type="EMBL" id="KY007395">
    <property type="protein sequence ID" value="AQV13693.1"/>
    <property type="molecule type" value="mRNA"/>
</dbReference>
<feature type="binding site" evidence="4">
    <location>
        <position position="61"/>
    </location>
    <ligand>
        <name>Fe cation</name>
        <dbReference type="ChEBI" id="CHEBI:24875"/>
        <label>2</label>
    </ligand>
</feature>
<evidence type="ECO:0000256" key="2">
    <source>
        <dbReference type="ARBA" id="ARBA00022723"/>
    </source>
</evidence>
<dbReference type="NCBIfam" id="TIGR02481">
    <property type="entry name" value="hemeryth_dom"/>
    <property type="match status" value="1"/>
</dbReference>
<dbReference type="PROSITE" id="PS00550">
    <property type="entry name" value="HEMERYTHRINS"/>
    <property type="match status" value="1"/>
</dbReference>
<dbReference type="GO" id="GO:0005506">
    <property type="term" value="F:iron ion binding"/>
    <property type="evidence" value="ECO:0007669"/>
    <property type="project" value="InterPro"/>
</dbReference>
<keyword evidence="3 4" id="KW-0408">Iron</keyword>
<feature type="binding site" evidence="4">
    <location>
        <position position="114"/>
    </location>
    <ligand>
        <name>Fe cation</name>
        <dbReference type="ChEBI" id="CHEBI:24875"/>
        <label>2</label>
    </ligand>
</feature>
<dbReference type="CDD" id="cd12107">
    <property type="entry name" value="Hemerythrin"/>
    <property type="match status" value="1"/>
</dbReference>
<sequence length="122" mass="13670">MGKFEIPEPYKWDESFKVFYANLDDEHRQLFDGVFACAQDRGSAGNLGNLIKVVKAHFSDEEGMMKGAGYGDYDSHKGAHDAFVKKLEGLCCPLDDGTIHYAKDWLVNHIKGTDHKYIGKLG</sequence>
<evidence type="ECO:0000313" key="6">
    <source>
        <dbReference type="EMBL" id="AQV13693.1"/>
    </source>
</evidence>
<dbReference type="InterPro" id="IPR012827">
    <property type="entry name" value="Hemerythrin_metal-bd"/>
</dbReference>
<dbReference type="NCBIfam" id="TIGR00058">
    <property type="entry name" value="Hemerythrin"/>
    <property type="match status" value="1"/>
</dbReference>
<dbReference type="PIRSF" id="PIRSF002033">
    <property type="entry name" value="Hemerythrin"/>
    <property type="match status" value="1"/>
</dbReference>
<dbReference type="InterPro" id="IPR050669">
    <property type="entry name" value="Hemerythrin"/>
</dbReference>
<dbReference type="Gene3D" id="1.20.120.50">
    <property type="entry name" value="Hemerythrin-like"/>
    <property type="match status" value="1"/>
</dbReference>
<dbReference type="AlphaFoldDB" id="A0A1S6QCP2"/>
<feature type="domain" description="Hemerythrin-like" evidence="5">
    <location>
        <begin position="20"/>
        <end position="120"/>
    </location>
</feature>
<proteinExistence type="evidence at transcript level"/>